<dbReference type="FunFam" id="3.30.160.60:FF:002343">
    <property type="entry name" value="Zinc finger protein 33A"/>
    <property type="match status" value="5"/>
</dbReference>
<gene>
    <name evidence="14" type="primary">Znf79_1</name>
    <name evidence="14" type="ORF">GTO96_0002446</name>
</gene>
<dbReference type="InterPro" id="IPR036236">
    <property type="entry name" value="Znf_C2H2_sf"/>
</dbReference>
<evidence type="ECO:0000256" key="7">
    <source>
        <dbReference type="ARBA" id="ARBA00023015"/>
    </source>
</evidence>
<feature type="domain" description="C2H2-type" evidence="13">
    <location>
        <begin position="466"/>
        <end position="493"/>
    </location>
</feature>
<comment type="caution">
    <text evidence="14">The sequence shown here is derived from an EMBL/GenBank/DDBJ whole genome shotgun (WGS) entry which is preliminary data.</text>
</comment>
<keyword evidence="10" id="KW-0539">Nucleus</keyword>
<evidence type="ECO:0000256" key="2">
    <source>
        <dbReference type="ARBA" id="ARBA00006991"/>
    </source>
</evidence>
<feature type="domain" description="C2H2-type" evidence="13">
    <location>
        <begin position="578"/>
        <end position="605"/>
    </location>
</feature>
<feature type="domain" description="C2H2-type" evidence="13">
    <location>
        <begin position="494"/>
        <end position="521"/>
    </location>
</feature>
<feature type="domain" description="C2H2-type" evidence="13">
    <location>
        <begin position="634"/>
        <end position="661"/>
    </location>
</feature>
<proteinExistence type="inferred from homology"/>
<feature type="domain" description="C2H2-type" evidence="13">
    <location>
        <begin position="382"/>
        <end position="409"/>
    </location>
</feature>
<keyword evidence="7" id="KW-0805">Transcription regulation</keyword>
<keyword evidence="6" id="KW-0862">Zinc</keyword>
<feature type="region of interest" description="Disordered" evidence="12">
    <location>
        <begin position="353"/>
        <end position="374"/>
    </location>
</feature>
<evidence type="ECO:0000256" key="4">
    <source>
        <dbReference type="ARBA" id="ARBA00022737"/>
    </source>
</evidence>
<dbReference type="InterPro" id="IPR050331">
    <property type="entry name" value="Zinc_finger"/>
</dbReference>
<evidence type="ECO:0000256" key="10">
    <source>
        <dbReference type="ARBA" id="ARBA00023242"/>
    </source>
</evidence>
<keyword evidence="8" id="KW-0238">DNA-binding</keyword>
<dbReference type="InterPro" id="IPR013087">
    <property type="entry name" value="Znf_C2H2_type"/>
</dbReference>
<feature type="domain" description="C2H2-type" evidence="13">
    <location>
        <begin position="550"/>
        <end position="577"/>
    </location>
</feature>
<keyword evidence="3" id="KW-0479">Metal-binding</keyword>
<evidence type="ECO:0000256" key="8">
    <source>
        <dbReference type="ARBA" id="ARBA00023125"/>
    </source>
</evidence>
<dbReference type="SUPFAM" id="SSF57667">
    <property type="entry name" value="beta-beta-alpha zinc fingers"/>
    <property type="match status" value="5"/>
</dbReference>
<dbReference type="FunFam" id="3.30.160.60:FF:001177">
    <property type="entry name" value="Zinc finger protein 33A"/>
    <property type="match status" value="1"/>
</dbReference>
<evidence type="ECO:0000256" key="5">
    <source>
        <dbReference type="ARBA" id="ARBA00022771"/>
    </source>
</evidence>
<evidence type="ECO:0000313" key="14">
    <source>
        <dbReference type="EMBL" id="KAG2464711.1"/>
    </source>
</evidence>
<feature type="non-terminal residue" evidence="14">
    <location>
        <position position="1"/>
    </location>
</feature>
<dbReference type="PANTHER" id="PTHR16515">
    <property type="entry name" value="PR DOMAIN ZINC FINGER PROTEIN"/>
    <property type="match status" value="1"/>
</dbReference>
<keyword evidence="4" id="KW-0677">Repeat</keyword>
<evidence type="ECO:0000259" key="13">
    <source>
        <dbReference type="PROSITE" id="PS50157"/>
    </source>
</evidence>
<dbReference type="PROSITE" id="PS00028">
    <property type="entry name" value="ZINC_FINGER_C2H2_1"/>
    <property type="match status" value="10"/>
</dbReference>
<evidence type="ECO:0000256" key="9">
    <source>
        <dbReference type="ARBA" id="ARBA00023163"/>
    </source>
</evidence>
<evidence type="ECO:0000256" key="11">
    <source>
        <dbReference type="PROSITE-ProRule" id="PRU00042"/>
    </source>
</evidence>
<dbReference type="EMBL" id="JAATIS010003638">
    <property type="protein sequence ID" value="KAG2464711.1"/>
    <property type="molecule type" value="Genomic_DNA"/>
</dbReference>
<keyword evidence="5 11" id="KW-0863">Zinc-finger</keyword>
<evidence type="ECO:0000313" key="15">
    <source>
        <dbReference type="Proteomes" id="UP000886611"/>
    </source>
</evidence>
<reference evidence="14 15" key="1">
    <citation type="journal article" date="2021" name="Cell">
        <title>Tracing the genetic footprints of vertebrate landing in non-teleost ray-finned fishes.</title>
        <authorList>
            <person name="Bi X."/>
            <person name="Wang K."/>
            <person name="Yang L."/>
            <person name="Pan H."/>
            <person name="Jiang H."/>
            <person name="Wei Q."/>
            <person name="Fang M."/>
            <person name="Yu H."/>
            <person name="Zhu C."/>
            <person name="Cai Y."/>
            <person name="He Y."/>
            <person name="Gan X."/>
            <person name="Zeng H."/>
            <person name="Yu D."/>
            <person name="Zhu Y."/>
            <person name="Jiang H."/>
            <person name="Qiu Q."/>
            <person name="Yang H."/>
            <person name="Zhang Y.E."/>
            <person name="Wang W."/>
            <person name="Zhu M."/>
            <person name="He S."/>
            <person name="Zhang G."/>
        </authorList>
    </citation>
    <scope>NUCLEOTIDE SEQUENCE [LARGE SCALE GENOMIC DNA]</scope>
    <source>
        <strain evidence="14">Bchr_013</strain>
    </source>
</reference>
<dbReference type="FunFam" id="3.30.160.60:FF:000557">
    <property type="entry name" value="zinc finger and SCAN domain-containing protein 29"/>
    <property type="match status" value="1"/>
</dbReference>
<feature type="non-terminal residue" evidence="14">
    <location>
        <position position="661"/>
    </location>
</feature>
<feature type="compositionally biased region" description="Basic and acidic residues" evidence="12">
    <location>
        <begin position="357"/>
        <end position="367"/>
    </location>
</feature>
<feature type="domain" description="C2H2-type" evidence="13">
    <location>
        <begin position="410"/>
        <end position="437"/>
    </location>
</feature>
<comment type="subcellular location">
    <subcellularLocation>
        <location evidence="1">Nucleus</location>
    </subcellularLocation>
</comment>
<keyword evidence="9" id="KW-0804">Transcription</keyword>
<feature type="domain" description="C2H2-type" evidence="13">
    <location>
        <begin position="606"/>
        <end position="633"/>
    </location>
</feature>
<dbReference type="FunFam" id="3.30.160.60:FF:001158">
    <property type="entry name" value="zinc finger protein 22"/>
    <property type="match status" value="1"/>
</dbReference>
<evidence type="ECO:0000256" key="1">
    <source>
        <dbReference type="ARBA" id="ARBA00004123"/>
    </source>
</evidence>
<accession>A0A8X8BQZ4</accession>
<dbReference type="GO" id="GO:0003700">
    <property type="term" value="F:DNA-binding transcription factor activity"/>
    <property type="evidence" value="ECO:0007669"/>
    <property type="project" value="UniProtKB-ARBA"/>
</dbReference>
<organism evidence="14 15">
    <name type="scientific">Polypterus senegalus</name>
    <name type="common">Senegal bichir</name>
    <dbReference type="NCBI Taxonomy" id="55291"/>
    <lineage>
        <taxon>Eukaryota</taxon>
        <taxon>Metazoa</taxon>
        <taxon>Chordata</taxon>
        <taxon>Craniata</taxon>
        <taxon>Vertebrata</taxon>
        <taxon>Euteleostomi</taxon>
        <taxon>Actinopterygii</taxon>
        <taxon>Polypteriformes</taxon>
        <taxon>Polypteridae</taxon>
        <taxon>Polypterus</taxon>
    </lineage>
</organism>
<sequence length="661" mass="74606">MAENKADPGVSACDLKHQLAARIEETATSATHAVINEMNRQLRTLGIKTEEDENEDLHGGCDFECRVSFVIEEAVKSAAEIIVREFAAFVGSLFEELPYRLREYEKEIRRMRRQLESCRCESRPVQRHGGTSADRIPFFTANTATESGLAPRPWGTDSGECVANENRCGQQSPEEEKSYLVVALRYLQTLRSLCEEGRCTAHNLSNENSQYDTGMEIVKMEECASIQETLLADTCHDECDFSKKTTYQNQMTNGGVDLQEEMEKSNALGRDKFTGQVTVKNEVDVDQDGPFQAKEEIFDFNSEFSMAQISQECLPGDVRIKKEPVETRETTYMENCQASLGHEISFTQNKLLESSTDNDKPGRERTFNDNAGLKPHSTHKLLSCTECGKTFSRLNKLLTHQRVHTGEKPFKCIQCGKRFHDIRILKAHHKVHTGEKPYTCPECGERFSESANFKRHQRLHTGEKPYHCPECGKSFNTSTDLKDHQRIHTGEKPYSCTECGKCFPKSGALNRHKRVHTGEKPYGCTDCGKSFAESGALKKHRRIHTKEKPYSCTECGKRFSVSAELKPHLRTHTGEKPYECTECGKCFSVSSNLKSHLRIHTGEKPYSCAECGKSFSASTTLKTHNRIHTGERPYSCTECGKSFAESGALKRHSRTHIGKKL</sequence>
<feature type="domain" description="C2H2-type" evidence="13">
    <location>
        <begin position="522"/>
        <end position="549"/>
    </location>
</feature>
<keyword evidence="15" id="KW-1185">Reference proteome</keyword>
<dbReference type="Pfam" id="PF00096">
    <property type="entry name" value="zf-C2H2"/>
    <property type="match status" value="9"/>
</dbReference>
<evidence type="ECO:0000256" key="3">
    <source>
        <dbReference type="ARBA" id="ARBA00022723"/>
    </source>
</evidence>
<dbReference type="Gene3D" id="3.30.160.60">
    <property type="entry name" value="Classic Zinc Finger"/>
    <property type="match status" value="10"/>
</dbReference>
<dbReference type="Proteomes" id="UP000886611">
    <property type="component" value="Unassembled WGS sequence"/>
</dbReference>
<dbReference type="AlphaFoldDB" id="A0A8X8BQZ4"/>
<dbReference type="PANTHER" id="PTHR16515:SF49">
    <property type="entry name" value="GASTRULA ZINC FINGER PROTEIN XLCGF49.1-LIKE-RELATED"/>
    <property type="match status" value="1"/>
</dbReference>
<comment type="similarity">
    <text evidence="2">Belongs to the krueppel C2H2-type zinc-finger protein family.</text>
</comment>
<dbReference type="GO" id="GO:0003677">
    <property type="term" value="F:DNA binding"/>
    <property type="evidence" value="ECO:0007669"/>
    <property type="project" value="UniProtKB-KW"/>
</dbReference>
<dbReference type="GO" id="GO:0005634">
    <property type="term" value="C:nucleus"/>
    <property type="evidence" value="ECO:0007669"/>
    <property type="project" value="UniProtKB-SubCell"/>
</dbReference>
<dbReference type="FunFam" id="3.30.160.60:FF:000100">
    <property type="entry name" value="Zinc finger 45-like"/>
    <property type="match status" value="1"/>
</dbReference>
<evidence type="ECO:0000256" key="6">
    <source>
        <dbReference type="ARBA" id="ARBA00022833"/>
    </source>
</evidence>
<evidence type="ECO:0000256" key="12">
    <source>
        <dbReference type="SAM" id="MobiDB-lite"/>
    </source>
</evidence>
<protein>
    <submittedName>
        <fullName evidence="14">ZNF79 protein</fullName>
    </submittedName>
</protein>
<dbReference type="GO" id="GO:0045892">
    <property type="term" value="P:negative regulation of DNA-templated transcription"/>
    <property type="evidence" value="ECO:0007669"/>
    <property type="project" value="UniProtKB-ARBA"/>
</dbReference>
<dbReference type="SMART" id="SM00355">
    <property type="entry name" value="ZnF_C2H2"/>
    <property type="match status" value="10"/>
</dbReference>
<dbReference type="OrthoDB" id="10274597at2759"/>
<name>A0A8X8BQZ4_POLSE</name>
<feature type="domain" description="C2H2-type" evidence="13">
    <location>
        <begin position="438"/>
        <end position="465"/>
    </location>
</feature>
<dbReference type="FunFam" id="3.30.160.60:FF:000566">
    <property type="entry name" value="zinc finger protein 133 isoform X2"/>
    <property type="match status" value="1"/>
</dbReference>
<dbReference type="PROSITE" id="PS50157">
    <property type="entry name" value="ZINC_FINGER_C2H2_2"/>
    <property type="match status" value="10"/>
</dbReference>
<dbReference type="GO" id="GO:0008270">
    <property type="term" value="F:zinc ion binding"/>
    <property type="evidence" value="ECO:0007669"/>
    <property type="project" value="UniProtKB-KW"/>
</dbReference>